<evidence type="ECO:0000256" key="1">
    <source>
        <dbReference type="SAM" id="MobiDB-lite"/>
    </source>
</evidence>
<keyword evidence="4" id="KW-1185">Reference proteome</keyword>
<feature type="compositionally biased region" description="Low complexity" evidence="1">
    <location>
        <begin position="29"/>
        <end position="38"/>
    </location>
</feature>
<name>A0ABP8HY04_9BACT</name>
<dbReference type="RefSeq" id="WP_345233000.1">
    <property type="nucleotide sequence ID" value="NZ_BAABGZ010000006.1"/>
</dbReference>
<feature type="compositionally biased region" description="Basic and acidic residues" evidence="1">
    <location>
        <begin position="57"/>
        <end position="74"/>
    </location>
</feature>
<sequence length="74" mass="7935">MKKMLVLPLALGTALGLASACSRDVTSEARASSPSAAEFNRQTANSTKTDEEIAADSIRDARRAQRTVSQEEPR</sequence>
<evidence type="ECO:0008006" key="5">
    <source>
        <dbReference type="Google" id="ProtNLM"/>
    </source>
</evidence>
<proteinExistence type="predicted"/>
<evidence type="ECO:0000313" key="4">
    <source>
        <dbReference type="Proteomes" id="UP001501153"/>
    </source>
</evidence>
<dbReference type="EMBL" id="BAABGZ010000006">
    <property type="protein sequence ID" value="GAA4347231.1"/>
    <property type="molecule type" value="Genomic_DNA"/>
</dbReference>
<reference evidence="4" key="1">
    <citation type="journal article" date="2019" name="Int. J. Syst. Evol. Microbiol.">
        <title>The Global Catalogue of Microorganisms (GCM) 10K type strain sequencing project: providing services to taxonomists for standard genome sequencing and annotation.</title>
        <authorList>
            <consortium name="The Broad Institute Genomics Platform"/>
            <consortium name="The Broad Institute Genome Sequencing Center for Infectious Disease"/>
            <person name="Wu L."/>
            <person name="Ma J."/>
        </authorList>
    </citation>
    <scope>NUCLEOTIDE SEQUENCE [LARGE SCALE GENOMIC DNA]</scope>
    <source>
        <strain evidence="4">JCM 17923</strain>
    </source>
</reference>
<feature type="chain" id="PRO_5045038687" description="Secreted protein" evidence="2">
    <location>
        <begin position="21"/>
        <end position="74"/>
    </location>
</feature>
<accession>A0ABP8HY04</accession>
<gene>
    <name evidence="3" type="ORF">GCM10023185_02150</name>
</gene>
<dbReference type="Proteomes" id="UP001501153">
    <property type="component" value="Unassembled WGS sequence"/>
</dbReference>
<organism evidence="3 4">
    <name type="scientific">Hymenobacter saemangeumensis</name>
    <dbReference type="NCBI Taxonomy" id="1084522"/>
    <lineage>
        <taxon>Bacteria</taxon>
        <taxon>Pseudomonadati</taxon>
        <taxon>Bacteroidota</taxon>
        <taxon>Cytophagia</taxon>
        <taxon>Cytophagales</taxon>
        <taxon>Hymenobacteraceae</taxon>
        <taxon>Hymenobacter</taxon>
    </lineage>
</organism>
<evidence type="ECO:0000256" key="2">
    <source>
        <dbReference type="SAM" id="SignalP"/>
    </source>
</evidence>
<comment type="caution">
    <text evidence="3">The sequence shown here is derived from an EMBL/GenBank/DDBJ whole genome shotgun (WGS) entry which is preliminary data.</text>
</comment>
<feature type="region of interest" description="Disordered" evidence="1">
    <location>
        <begin position="29"/>
        <end position="74"/>
    </location>
</feature>
<evidence type="ECO:0000313" key="3">
    <source>
        <dbReference type="EMBL" id="GAA4347231.1"/>
    </source>
</evidence>
<dbReference type="PROSITE" id="PS51257">
    <property type="entry name" value="PROKAR_LIPOPROTEIN"/>
    <property type="match status" value="1"/>
</dbReference>
<feature type="signal peptide" evidence="2">
    <location>
        <begin position="1"/>
        <end position="20"/>
    </location>
</feature>
<keyword evidence="2" id="KW-0732">Signal</keyword>
<protein>
    <recommendedName>
        <fullName evidence="5">Secreted protein</fullName>
    </recommendedName>
</protein>